<evidence type="ECO:0000256" key="2">
    <source>
        <dbReference type="ARBA" id="ARBA00012729"/>
    </source>
</evidence>
<organism evidence="16 17">
    <name type="scientific">Rhizoctonia solani</name>
    <dbReference type="NCBI Taxonomy" id="456999"/>
    <lineage>
        <taxon>Eukaryota</taxon>
        <taxon>Fungi</taxon>
        <taxon>Dikarya</taxon>
        <taxon>Basidiomycota</taxon>
        <taxon>Agaricomycotina</taxon>
        <taxon>Agaricomycetes</taxon>
        <taxon>Cantharellales</taxon>
        <taxon>Ceratobasidiaceae</taxon>
        <taxon>Rhizoctonia</taxon>
    </lineage>
</organism>
<comment type="caution">
    <text evidence="16">The sequence shown here is derived from an EMBL/GenBank/DDBJ whole genome shotgun (WGS) entry which is preliminary data.</text>
</comment>
<keyword evidence="10" id="KW-0624">Polysaccharide degradation</keyword>
<evidence type="ECO:0000256" key="3">
    <source>
        <dbReference type="ARBA" id="ARBA00022669"/>
    </source>
</evidence>
<dbReference type="SUPFAM" id="SSF51055">
    <property type="entry name" value="Carbohydrate binding domain"/>
    <property type="match status" value="1"/>
</dbReference>
<dbReference type="SUPFAM" id="SSF51445">
    <property type="entry name" value="(Trans)glycosidases"/>
    <property type="match status" value="1"/>
</dbReference>
<dbReference type="PROSITE" id="PS51910">
    <property type="entry name" value="GH18_2"/>
    <property type="match status" value="1"/>
</dbReference>
<evidence type="ECO:0000256" key="8">
    <source>
        <dbReference type="ARBA" id="ARBA00023277"/>
    </source>
</evidence>
<dbReference type="InterPro" id="IPR003610">
    <property type="entry name" value="CBM5/12"/>
</dbReference>
<evidence type="ECO:0000256" key="1">
    <source>
        <dbReference type="ARBA" id="ARBA00000822"/>
    </source>
</evidence>
<accession>A0A8H3DGV5</accession>
<evidence type="ECO:0000259" key="15">
    <source>
        <dbReference type="PROSITE" id="PS51910"/>
    </source>
</evidence>
<dbReference type="InterPro" id="IPR001579">
    <property type="entry name" value="Glyco_hydro_18_chit_AS"/>
</dbReference>
<dbReference type="InterPro" id="IPR050542">
    <property type="entry name" value="Glycosyl_Hydrlase18_Chitinase"/>
</dbReference>
<dbReference type="Gene3D" id="3.20.20.80">
    <property type="entry name" value="Glycosidases"/>
    <property type="match status" value="1"/>
</dbReference>
<evidence type="ECO:0000259" key="14">
    <source>
        <dbReference type="PROSITE" id="PS51746"/>
    </source>
</evidence>
<dbReference type="GO" id="GO:0005576">
    <property type="term" value="C:extracellular region"/>
    <property type="evidence" value="ECO:0007669"/>
    <property type="project" value="InterPro"/>
</dbReference>
<sequence length="905" mass="96679">MFLMGPMYRMVDIYRHQPNARFLRLSLVAVALVILTGNPAPMLSDRISVYIFSISSRVLSNVSEASCNMFTTLAALVFALATSKQARGAYNNACNNNVVAYWGQNSFGAVDSNQAGWQKPISYYCQDDSIDVIPVAFVNQFFGTGGLPALNLANSCNPTDNGVFSGTGLANCQFLASEITACQAKGKILTLSLGGAGGAYGFQSDAEGTAFANTVWDLFLGGSSPTRPFGSAVLDGVDLDIEAGTGTGYVAFVNTLRSKFNGASKKYYITAAPQCVYPDSALGSVLNNAFFDAVYVQFYNNPCGLQTYGNAANWNYGNWDYWARNISPNKNVKIYIGAPAAQKAAGSGYVDAATLQKIALETRSNFPSFGGVMFWDASQAYNNNRFDKAVKTFLGSTCGTTFNYPACDAPAWSASGQYPAGSLVSYQGYVWQTKWYASGAPANDASGTWVPVKACGGTSTQPPTTTTTTRPSTTAVTTTSSAPVTTTPPASGSCAGVAAWSSGIAYTGGSVVTYGALLKAIAGQPNGGTRPKLQEVERFEYHYYLATLLAAQCREETGGVYQEDSHAIAALSLNPKELQTHLTEKLGILSWDPGRVGPELAGQVVFVGIYDGHGGPSVSQFLQQELHGLFESVQPELAPDAISWMKSQGGYFKRFKGGALERWAERSTKSLTFGLEARSTLAFIEADRRISEIPESEKCGATSSVVLMHSLEAPASPFFSSHLLSLMVAHCGDTRVLLCMTEGGSAHPLTETHHADARGEAARLRRLGAGLVTDSFGEARWMGALANTRGLGDFRYKAFGVTPEPEITSRLLMGEQYAFVALVSDGITSTLSDAEIIDVARGEPDPRKAASAVVNLAEELGSEDNATALVIPLSGWGKTTGVDKTLELRNYRKKMMIGNERQRRT</sequence>
<dbReference type="PANTHER" id="PTHR45708">
    <property type="entry name" value="ENDOCHITINASE"/>
    <property type="match status" value="1"/>
</dbReference>
<evidence type="ECO:0000313" key="17">
    <source>
        <dbReference type="Proteomes" id="UP000663843"/>
    </source>
</evidence>
<evidence type="ECO:0000256" key="12">
    <source>
        <dbReference type="RuleBase" id="RU003465"/>
    </source>
</evidence>
<dbReference type="InterPro" id="IPR001223">
    <property type="entry name" value="Glyco_hydro18_cat"/>
</dbReference>
<dbReference type="GO" id="GO:0046872">
    <property type="term" value="F:metal ion binding"/>
    <property type="evidence" value="ECO:0007669"/>
    <property type="project" value="UniProtKB-KW"/>
</dbReference>
<keyword evidence="8" id="KW-0119">Carbohydrate metabolism</keyword>
<dbReference type="EC" id="3.2.1.14" evidence="2"/>
<dbReference type="GO" id="GO:0008061">
    <property type="term" value="F:chitin binding"/>
    <property type="evidence" value="ECO:0007669"/>
    <property type="project" value="UniProtKB-KW"/>
</dbReference>
<dbReference type="PROSITE" id="PS51746">
    <property type="entry name" value="PPM_2"/>
    <property type="match status" value="1"/>
</dbReference>
<dbReference type="InterPro" id="IPR000222">
    <property type="entry name" value="PP2C_BS"/>
</dbReference>
<dbReference type="CDD" id="cd02877">
    <property type="entry name" value="GH18_hevamine_XipI_class_III"/>
    <property type="match status" value="1"/>
</dbReference>
<proteinExistence type="inferred from homology"/>
<dbReference type="PROSITE" id="PS01095">
    <property type="entry name" value="GH18_1"/>
    <property type="match status" value="1"/>
</dbReference>
<evidence type="ECO:0000256" key="4">
    <source>
        <dbReference type="ARBA" id="ARBA00022723"/>
    </source>
</evidence>
<dbReference type="SUPFAM" id="SSF81606">
    <property type="entry name" value="PP2C-like"/>
    <property type="match status" value="1"/>
</dbReference>
<dbReference type="EMBL" id="CAJMWT010007700">
    <property type="protein sequence ID" value="CAE6527561.1"/>
    <property type="molecule type" value="Genomic_DNA"/>
</dbReference>
<dbReference type="Gene3D" id="2.10.10.20">
    <property type="entry name" value="Carbohydrate-binding module superfamily 5/12"/>
    <property type="match status" value="1"/>
</dbReference>
<evidence type="ECO:0000256" key="13">
    <source>
        <dbReference type="SAM" id="MobiDB-lite"/>
    </source>
</evidence>
<gene>
    <name evidence="16" type="ORF">RDB_LOCUS174261</name>
</gene>
<dbReference type="GO" id="GO:0006032">
    <property type="term" value="P:chitin catabolic process"/>
    <property type="evidence" value="ECO:0007669"/>
    <property type="project" value="UniProtKB-KW"/>
</dbReference>
<dbReference type="Proteomes" id="UP000663843">
    <property type="component" value="Unassembled WGS sequence"/>
</dbReference>
<evidence type="ECO:0000256" key="11">
    <source>
        <dbReference type="RuleBase" id="RU000489"/>
    </source>
</evidence>
<keyword evidence="6 12" id="KW-0904">Protein phosphatase</keyword>
<keyword evidence="4" id="KW-0479">Metal-binding</keyword>
<dbReference type="InterPro" id="IPR017853">
    <property type="entry name" value="GH"/>
</dbReference>
<reference evidence="16" key="1">
    <citation type="submission" date="2021-01" db="EMBL/GenBank/DDBJ databases">
        <authorList>
            <person name="Kaushik A."/>
        </authorList>
    </citation>
    <scope>NUCLEOTIDE SEQUENCE</scope>
    <source>
        <strain evidence="16">AG2-2IIIB</strain>
    </source>
</reference>
<keyword evidence="9 11" id="KW-0326">Glycosidase</keyword>
<dbReference type="AlphaFoldDB" id="A0A8H3DGV5"/>
<name>A0A8H3DGV5_9AGAM</name>
<feature type="domain" description="GH18" evidence="15">
    <location>
        <begin position="96"/>
        <end position="397"/>
    </location>
</feature>
<evidence type="ECO:0000313" key="16">
    <source>
        <dbReference type="EMBL" id="CAE6527561.1"/>
    </source>
</evidence>
<dbReference type="PROSITE" id="PS01032">
    <property type="entry name" value="PPM_1"/>
    <property type="match status" value="1"/>
</dbReference>
<evidence type="ECO:0000256" key="9">
    <source>
        <dbReference type="ARBA" id="ARBA00023295"/>
    </source>
</evidence>
<dbReference type="InterPro" id="IPR045321">
    <property type="entry name" value="Cts1-like"/>
</dbReference>
<comment type="catalytic activity">
    <reaction evidence="1">
        <text>Random endo-hydrolysis of N-acetyl-beta-D-glucosaminide (1-&gt;4)-beta-linkages in chitin and chitodextrins.</text>
        <dbReference type="EC" id="3.2.1.14"/>
    </reaction>
</comment>
<dbReference type="SMART" id="SM00332">
    <property type="entry name" value="PP2Cc"/>
    <property type="match status" value="1"/>
</dbReference>
<dbReference type="InterPro" id="IPR001932">
    <property type="entry name" value="PPM-type_phosphatase-like_dom"/>
</dbReference>
<comment type="similarity">
    <text evidence="12">Belongs to the PP2C family.</text>
</comment>
<dbReference type="InterPro" id="IPR036457">
    <property type="entry name" value="PPM-type-like_dom_sf"/>
</dbReference>
<dbReference type="GO" id="GO:0004721">
    <property type="term" value="F:phosphoprotein phosphatase activity"/>
    <property type="evidence" value="ECO:0007669"/>
    <property type="project" value="UniProtKB-KW"/>
</dbReference>
<keyword evidence="3" id="KW-0147">Chitin-binding</keyword>
<dbReference type="SMART" id="SM00495">
    <property type="entry name" value="ChtBD3"/>
    <property type="match status" value="2"/>
</dbReference>
<feature type="region of interest" description="Disordered" evidence="13">
    <location>
        <begin position="456"/>
        <end position="490"/>
    </location>
</feature>
<evidence type="ECO:0000256" key="6">
    <source>
        <dbReference type="ARBA" id="ARBA00022912"/>
    </source>
</evidence>
<keyword evidence="5 11" id="KW-0378">Hydrolase</keyword>
<evidence type="ECO:0000256" key="10">
    <source>
        <dbReference type="ARBA" id="ARBA00023326"/>
    </source>
</evidence>
<evidence type="ECO:0000256" key="7">
    <source>
        <dbReference type="ARBA" id="ARBA00023024"/>
    </source>
</evidence>
<dbReference type="GO" id="GO:0030246">
    <property type="term" value="F:carbohydrate binding"/>
    <property type="evidence" value="ECO:0007669"/>
    <property type="project" value="InterPro"/>
</dbReference>
<feature type="domain" description="PPM-type phosphatase" evidence="14">
    <location>
        <begin position="579"/>
        <end position="873"/>
    </location>
</feature>
<dbReference type="GO" id="GO:0000272">
    <property type="term" value="P:polysaccharide catabolic process"/>
    <property type="evidence" value="ECO:0007669"/>
    <property type="project" value="UniProtKB-KW"/>
</dbReference>
<dbReference type="GO" id="GO:0008843">
    <property type="term" value="F:endochitinase activity"/>
    <property type="evidence" value="ECO:0007669"/>
    <property type="project" value="UniProtKB-EC"/>
</dbReference>
<dbReference type="Gene3D" id="3.60.40.10">
    <property type="entry name" value="PPM-type phosphatase domain"/>
    <property type="match status" value="1"/>
</dbReference>
<dbReference type="CDD" id="cd00143">
    <property type="entry name" value="PP2Cc"/>
    <property type="match status" value="1"/>
</dbReference>
<keyword evidence="7" id="KW-0146">Chitin degradation</keyword>
<dbReference type="Pfam" id="PF00481">
    <property type="entry name" value="PP2C"/>
    <property type="match status" value="1"/>
</dbReference>
<dbReference type="PANTHER" id="PTHR45708:SF49">
    <property type="entry name" value="ENDOCHITINASE"/>
    <property type="match status" value="1"/>
</dbReference>
<evidence type="ECO:0000256" key="5">
    <source>
        <dbReference type="ARBA" id="ARBA00022801"/>
    </source>
</evidence>
<protein>
    <recommendedName>
        <fullName evidence="2">chitinase</fullName>
        <ecNumber evidence="2">3.2.1.14</ecNumber>
    </recommendedName>
</protein>
<dbReference type="InterPro" id="IPR036573">
    <property type="entry name" value="CBM_sf_5/12"/>
</dbReference>
<dbReference type="Pfam" id="PF00704">
    <property type="entry name" value="Glyco_hydro_18"/>
    <property type="match status" value="1"/>
</dbReference>